<sequence>MSRVLVIPDLHEPVAKKHILEFCKD</sequence>
<gene>
    <name evidence="1" type="ORF">LCGC14_1365810</name>
</gene>
<protein>
    <submittedName>
        <fullName evidence="1">Uncharacterized protein</fullName>
    </submittedName>
</protein>
<feature type="non-terminal residue" evidence="1">
    <location>
        <position position="25"/>
    </location>
</feature>
<evidence type="ECO:0000313" key="1">
    <source>
        <dbReference type="EMBL" id="KKM77846.1"/>
    </source>
</evidence>
<dbReference type="AlphaFoldDB" id="A0A0F9KST7"/>
<name>A0A0F9KST7_9ZZZZ</name>
<organism evidence="1">
    <name type="scientific">marine sediment metagenome</name>
    <dbReference type="NCBI Taxonomy" id="412755"/>
    <lineage>
        <taxon>unclassified sequences</taxon>
        <taxon>metagenomes</taxon>
        <taxon>ecological metagenomes</taxon>
    </lineage>
</organism>
<proteinExistence type="predicted"/>
<comment type="caution">
    <text evidence="1">The sequence shown here is derived from an EMBL/GenBank/DDBJ whole genome shotgun (WGS) entry which is preliminary data.</text>
</comment>
<dbReference type="EMBL" id="LAZR01008581">
    <property type="protein sequence ID" value="KKM77846.1"/>
    <property type="molecule type" value="Genomic_DNA"/>
</dbReference>
<reference evidence="1" key="1">
    <citation type="journal article" date="2015" name="Nature">
        <title>Complex archaea that bridge the gap between prokaryotes and eukaryotes.</title>
        <authorList>
            <person name="Spang A."/>
            <person name="Saw J.H."/>
            <person name="Jorgensen S.L."/>
            <person name="Zaremba-Niedzwiedzka K."/>
            <person name="Martijn J."/>
            <person name="Lind A.E."/>
            <person name="van Eijk R."/>
            <person name="Schleper C."/>
            <person name="Guy L."/>
            <person name="Ettema T.J."/>
        </authorList>
    </citation>
    <scope>NUCLEOTIDE SEQUENCE</scope>
</reference>
<accession>A0A0F9KST7</accession>